<dbReference type="RefSeq" id="WP_395438311.1">
    <property type="nucleotide sequence ID" value="NZ_JBAWKC010000003.1"/>
</dbReference>
<name>A0ABW7MR45_9FLAO</name>
<comment type="caution">
    <text evidence="3">The sequence shown here is derived from an EMBL/GenBank/DDBJ whole genome shotgun (WGS) entry which is preliminary data.</text>
</comment>
<protein>
    <submittedName>
        <fullName evidence="3">Lipocalin family protein</fullName>
    </submittedName>
</protein>
<dbReference type="EMBL" id="JBAWKC010000003">
    <property type="protein sequence ID" value="MFH6769065.1"/>
    <property type="molecule type" value="Genomic_DNA"/>
</dbReference>
<evidence type="ECO:0000259" key="2">
    <source>
        <dbReference type="Pfam" id="PF13648"/>
    </source>
</evidence>
<feature type="signal peptide" evidence="1">
    <location>
        <begin position="1"/>
        <end position="21"/>
    </location>
</feature>
<keyword evidence="1" id="KW-0732">Signal</keyword>
<proteinExistence type="predicted"/>
<dbReference type="Pfam" id="PF13648">
    <property type="entry name" value="Lipocalin_4"/>
    <property type="match status" value="1"/>
</dbReference>
<dbReference type="Proteomes" id="UP001610104">
    <property type="component" value="Unassembled WGS sequence"/>
</dbReference>
<gene>
    <name evidence="3" type="ORF">V8G56_09995</name>
</gene>
<evidence type="ECO:0000313" key="3">
    <source>
        <dbReference type="EMBL" id="MFH6769065.1"/>
    </source>
</evidence>
<feature type="domain" description="Lipocalin-like" evidence="2">
    <location>
        <begin position="34"/>
        <end position="120"/>
    </location>
</feature>
<evidence type="ECO:0000313" key="4">
    <source>
        <dbReference type="Proteomes" id="UP001610104"/>
    </source>
</evidence>
<keyword evidence="4" id="KW-1185">Reference proteome</keyword>
<sequence>MKKLLVLISILIVAISLKSCSSSDSDEIQYEGNIIGKWRLSQLFIDNVDLQISECEKKMTIEVFENGTYIENDYLYNDTDTECILYDVVNGTWESLGNSNYKMSGLNTSTVKVTFQDDKMIAEYSEANDGITFSIKTIFISDKAYVPDKIIGKWEQDQAFIGSIEIEVSECEKMGSVEFFEDGFFEEISFMDNSEQTECIELPLKTGMWKNIGDSLYKIYGIGVDGEIKITFENNKMSVEFSEEIEGILVTLKIVFIKVTT</sequence>
<feature type="chain" id="PRO_5045970202" evidence="1">
    <location>
        <begin position="22"/>
        <end position="261"/>
    </location>
</feature>
<organism evidence="3 4">
    <name type="scientific">Gaetbulibacter aquiaggeris</name>
    <dbReference type="NCBI Taxonomy" id="1735373"/>
    <lineage>
        <taxon>Bacteria</taxon>
        <taxon>Pseudomonadati</taxon>
        <taxon>Bacteroidota</taxon>
        <taxon>Flavobacteriia</taxon>
        <taxon>Flavobacteriales</taxon>
        <taxon>Flavobacteriaceae</taxon>
        <taxon>Gaetbulibacter</taxon>
    </lineage>
</organism>
<evidence type="ECO:0000256" key="1">
    <source>
        <dbReference type="SAM" id="SignalP"/>
    </source>
</evidence>
<dbReference type="InterPro" id="IPR024311">
    <property type="entry name" value="Lipocalin-like"/>
</dbReference>
<reference evidence="3 4" key="1">
    <citation type="submission" date="2024-02" db="EMBL/GenBank/DDBJ databases">
        <title>A Gaetbulibacter species isolated from tidal flats and genomic insights of their niches.</title>
        <authorList>
            <person name="Ye Y."/>
        </authorList>
    </citation>
    <scope>NUCLEOTIDE SEQUENCE [LARGE SCALE GENOMIC DNA]</scope>
    <source>
        <strain evidence="3 4">KEM-8</strain>
    </source>
</reference>
<accession>A0ABW7MR45</accession>